<dbReference type="AlphaFoldDB" id="A0A8S0REQ4"/>
<organism evidence="2 3">
    <name type="scientific">Olea europaea subsp. europaea</name>
    <dbReference type="NCBI Taxonomy" id="158383"/>
    <lineage>
        <taxon>Eukaryota</taxon>
        <taxon>Viridiplantae</taxon>
        <taxon>Streptophyta</taxon>
        <taxon>Embryophyta</taxon>
        <taxon>Tracheophyta</taxon>
        <taxon>Spermatophyta</taxon>
        <taxon>Magnoliopsida</taxon>
        <taxon>eudicotyledons</taxon>
        <taxon>Gunneridae</taxon>
        <taxon>Pentapetalae</taxon>
        <taxon>asterids</taxon>
        <taxon>lamiids</taxon>
        <taxon>Lamiales</taxon>
        <taxon>Oleaceae</taxon>
        <taxon>Oleeae</taxon>
        <taxon>Olea</taxon>
    </lineage>
</organism>
<gene>
    <name evidence="2" type="ORF">OLEA9_A117962</name>
</gene>
<accession>A0A8S0REQ4</accession>
<sequence length="135" mass="14976">MAATEEASTVIPPPAKQTRSSRKRKLPKPTKPASKSAEDEMESMNTSEAETPKKLSDLNANHDANGYENGLDEMEEIRLDEARALDEESHLYLVDKSPKKTIVYPSIELQESKSISITKPAPFSDESEAVEERDA</sequence>
<reference evidence="2 3" key="1">
    <citation type="submission" date="2019-12" db="EMBL/GenBank/DDBJ databases">
        <authorList>
            <person name="Alioto T."/>
            <person name="Alioto T."/>
            <person name="Gomez Garrido J."/>
        </authorList>
    </citation>
    <scope>NUCLEOTIDE SEQUENCE [LARGE SCALE GENOMIC DNA]</scope>
</reference>
<dbReference type="EMBL" id="CACTIH010003056">
    <property type="protein sequence ID" value="CAA2977249.1"/>
    <property type="molecule type" value="Genomic_DNA"/>
</dbReference>
<keyword evidence="3" id="KW-1185">Reference proteome</keyword>
<feature type="compositionally biased region" description="Basic residues" evidence="1">
    <location>
        <begin position="19"/>
        <end position="28"/>
    </location>
</feature>
<feature type="region of interest" description="Disordered" evidence="1">
    <location>
        <begin position="1"/>
        <end position="72"/>
    </location>
</feature>
<evidence type="ECO:0000256" key="1">
    <source>
        <dbReference type="SAM" id="MobiDB-lite"/>
    </source>
</evidence>
<proteinExistence type="predicted"/>
<feature type="region of interest" description="Disordered" evidence="1">
    <location>
        <begin position="114"/>
        <end position="135"/>
    </location>
</feature>
<feature type="non-terminal residue" evidence="2">
    <location>
        <position position="135"/>
    </location>
</feature>
<dbReference type="Proteomes" id="UP000594638">
    <property type="component" value="Unassembled WGS sequence"/>
</dbReference>
<protein>
    <submittedName>
        <fullName evidence="2">Uncharacterized protein</fullName>
    </submittedName>
</protein>
<evidence type="ECO:0000313" key="2">
    <source>
        <dbReference type="EMBL" id="CAA2977249.1"/>
    </source>
</evidence>
<name>A0A8S0REQ4_OLEEU</name>
<evidence type="ECO:0000313" key="3">
    <source>
        <dbReference type="Proteomes" id="UP000594638"/>
    </source>
</evidence>
<comment type="caution">
    <text evidence="2">The sequence shown here is derived from an EMBL/GenBank/DDBJ whole genome shotgun (WGS) entry which is preliminary data.</text>
</comment>